<dbReference type="OrthoDB" id="62528at2759"/>
<dbReference type="InterPro" id="IPR010441">
    <property type="entry name" value="CH_2"/>
</dbReference>
<sequence length="636" mass="71899">MSHILAQWLNDKVHLSQRVAPPDLDAHFKSGFLLAELLHRYDFHNDLSSFSRSNTVEAAIRNYTLLEPTLREKLHINFDSNRASALIDGQSGSAAELLYEIKSALKGLEPLKVVDGKVVKNPAPKETRTRSGIPVGQKPNPARAVPTVRPEMKKFLQHEHEFFAARLKQRLKMTDQAGYRPRTGESSPSQSTVPGRRQRVARAAEPRPPLLNNPALPGSTEFSPALDDPPSLLRPHAKLIPDAMLSQYEIARRKREEARVERERQKIEMTNVPPLYPLPPKSKRRQAEEALRSDLTRFEKNLESIPMKPSLRALPPPSLLDAPLTPSASRPGSGTPRSSTSVLDRDPLDMKEVKRFVSLKAAMDPVNHVKMLSRKLPKVEGSHAQSVEYLKKIRSRKLEEEASRKEREQRRRKIILAQQHTQEELEATHVEELMLYKLMRQSKQERRIAEQLMQVRHDKEVMRENRAFREQQYAERRERDYEDALAREHDLAQRAREEYAHLAELQLDQHREILAAKRAETHRKHYAMCSEIVRHVVDLAINSSPESSYENGKPSSCIRSPSPSGTISISKRTESGHSSPTHPPETDASTGGGGSGESNSMEVAEPGVLDGIALLDDSEFLGYLNAEADWAFAGEK</sequence>
<dbReference type="EMBL" id="KZ996616">
    <property type="protein sequence ID" value="RKO88594.1"/>
    <property type="molecule type" value="Genomic_DNA"/>
</dbReference>
<gene>
    <name evidence="3" type="ORF">BDK51DRAFT_40064</name>
</gene>
<feature type="region of interest" description="Disordered" evidence="1">
    <location>
        <begin position="545"/>
        <end position="604"/>
    </location>
</feature>
<dbReference type="PANTHER" id="PTHR14919">
    <property type="entry name" value="KPL2-RELATED"/>
    <property type="match status" value="1"/>
</dbReference>
<dbReference type="InterPro" id="IPR052634">
    <property type="entry name" value="Sperm_flagellar-bone_growth"/>
</dbReference>
<keyword evidence="4" id="KW-1185">Reference proteome</keyword>
<dbReference type="Gene3D" id="1.10.418.10">
    <property type="entry name" value="Calponin-like domain"/>
    <property type="match status" value="1"/>
</dbReference>
<feature type="compositionally biased region" description="Polar residues" evidence="1">
    <location>
        <begin position="545"/>
        <end position="580"/>
    </location>
</feature>
<feature type="region of interest" description="Disordered" evidence="1">
    <location>
        <begin position="301"/>
        <end position="346"/>
    </location>
</feature>
<evidence type="ECO:0000256" key="1">
    <source>
        <dbReference type="SAM" id="MobiDB-lite"/>
    </source>
</evidence>
<feature type="compositionally biased region" description="Polar residues" evidence="1">
    <location>
        <begin position="184"/>
        <end position="193"/>
    </location>
</feature>
<name>A0A4P9W8C7_9FUNG</name>
<dbReference type="AlphaFoldDB" id="A0A4P9W8C7"/>
<evidence type="ECO:0000313" key="3">
    <source>
        <dbReference type="EMBL" id="RKO88594.1"/>
    </source>
</evidence>
<dbReference type="Pfam" id="PF06294">
    <property type="entry name" value="CH_2"/>
    <property type="match status" value="1"/>
</dbReference>
<organism evidence="3 4">
    <name type="scientific">Blyttiomyces helicus</name>
    <dbReference type="NCBI Taxonomy" id="388810"/>
    <lineage>
        <taxon>Eukaryota</taxon>
        <taxon>Fungi</taxon>
        <taxon>Fungi incertae sedis</taxon>
        <taxon>Chytridiomycota</taxon>
        <taxon>Chytridiomycota incertae sedis</taxon>
        <taxon>Chytridiomycetes</taxon>
        <taxon>Chytridiomycetes incertae sedis</taxon>
        <taxon>Blyttiomyces</taxon>
    </lineage>
</organism>
<dbReference type="Proteomes" id="UP000269721">
    <property type="component" value="Unassembled WGS sequence"/>
</dbReference>
<dbReference type="GO" id="GO:0005737">
    <property type="term" value="C:cytoplasm"/>
    <property type="evidence" value="ECO:0007669"/>
    <property type="project" value="UniProtKB-ARBA"/>
</dbReference>
<feature type="region of interest" description="Disordered" evidence="1">
    <location>
        <begin position="178"/>
        <end position="235"/>
    </location>
</feature>
<reference evidence="4" key="1">
    <citation type="journal article" date="2018" name="Nat. Microbiol.">
        <title>Leveraging single-cell genomics to expand the fungal tree of life.</title>
        <authorList>
            <person name="Ahrendt S.R."/>
            <person name="Quandt C.A."/>
            <person name="Ciobanu D."/>
            <person name="Clum A."/>
            <person name="Salamov A."/>
            <person name="Andreopoulos B."/>
            <person name="Cheng J.F."/>
            <person name="Woyke T."/>
            <person name="Pelin A."/>
            <person name="Henrissat B."/>
            <person name="Reynolds N.K."/>
            <person name="Benny G.L."/>
            <person name="Smith M.E."/>
            <person name="James T.Y."/>
            <person name="Grigoriev I.V."/>
        </authorList>
    </citation>
    <scope>NUCLEOTIDE SEQUENCE [LARGE SCALE GENOMIC DNA]</scope>
</reference>
<feature type="domain" description="Calponin-homology (CH)" evidence="2">
    <location>
        <begin position="1"/>
        <end position="106"/>
    </location>
</feature>
<feature type="region of interest" description="Disordered" evidence="1">
    <location>
        <begin position="272"/>
        <end position="291"/>
    </location>
</feature>
<feature type="region of interest" description="Disordered" evidence="1">
    <location>
        <begin position="122"/>
        <end position="146"/>
    </location>
</feature>
<evidence type="ECO:0000313" key="4">
    <source>
        <dbReference type="Proteomes" id="UP000269721"/>
    </source>
</evidence>
<evidence type="ECO:0000259" key="2">
    <source>
        <dbReference type="PROSITE" id="PS50021"/>
    </source>
</evidence>
<feature type="compositionally biased region" description="Polar residues" evidence="1">
    <location>
        <begin position="330"/>
        <end position="342"/>
    </location>
</feature>
<dbReference type="InterPro" id="IPR001715">
    <property type="entry name" value="CH_dom"/>
</dbReference>
<protein>
    <recommendedName>
        <fullName evidence="2">Calponin-homology (CH) domain-containing protein</fullName>
    </recommendedName>
</protein>
<accession>A0A4P9W8C7</accession>
<proteinExistence type="predicted"/>
<dbReference type="InterPro" id="IPR054517">
    <property type="entry name" value="SPEF2_D5"/>
</dbReference>
<dbReference type="PANTHER" id="PTHR14919:SF0">
    <property type="entry name" value="SPERM FLAGELLAR PROTEIN 2"/>
    <property type="match status" value="1"/>
</dbReference>
<feature type="compositionally biased region" description="Low complexity" evidence="1">
    <location>
        <begin position="309"/>
        <end position="329"/>
    </location>
</feature>
<dbReference type="PROSITE" id="PS50021">
    <property type="entry name" value="CH"/>
    <property type="match status" value="1"/>
</dbReference>
<dbReference type="InterPro" id="IPR036872">
    <property type="entry name" value="CH_dom_sf"/>
</dbReference>
<dbReference type="Pfam" id="PF22946">
    <property type="entry name" value="SPEF2_D5"/>
    <property type="match status" value="1"/>
</dbReference>